<evidence type="ECO:0000313" key="1">
    <source>
        <dbReference type="EMBL" id="KAJ9080632.1"/>
    </source>
</evidence>
<sequence>MEAQMSFSFQEELTNMLKQTPKAVVVNNQGISYVNDSLVIPEGNLQTQAVSHMHEGLLAGHGGLMETLKRLSRQY</sequence>
<gene>
    <name evidence="1" type="ORF">DSO57_1022905</name>
</gene>
<comment type="caution">
    <text evidence="1">The sequence shown here is derived from an EMBL/GenBank/DDBJ whole genome shotgun (WGS) entry which is preliminary data.</text>
</comment>
<name>A0ACC2U160_9FUNG</name>
<proteinExistence type="predicted"/>
<dbReference type="Proteomes" id="UP001165960">
    <property type="component" value="Unassembled WGS sequence"/>
</dbReference>
<dbReference type="EMBL" id="QTSX02001537">
    <property type="protein sequence ID" value="KAJ9080632.1"/>
    <property type="molecule type" value="Genomic_DNA"/>
</dbReference>
<reference evidence="1" key="1">
    <citation type="submission" date="2022-04" db="EMBL/GenBank/DDBJ databases">
        <title>Genome of the entomopathogenic fungus Entomophthora muscae.</title>
        <authorList>
            <person name="Elya C."/>
            <person name="Lovett B.R."/>
            <person name="Lee E."/>
            <person name="Macias A.M."/>
            <person name="Hajek A.E."/>
            <person name="De Bivort B.L."/>
            <person name="Kasson M.T."/>
            <person name="De Fine Licht H.H."/>
            <person name="Stajich J.E."/>
        </authorList>
    </citation>
    <scope>NUCLEOTIDE SEQUENCE</scope>
    <source>
        <strain evidence="1">Berkeley</strain>
    </source>
</reference>
<evidence type="ECO:0000313" key="2">
    <source>
        <dbReference type="Proteomes" id="UP001165960"/>
    </source>
</evidence>
<organism evidence="1 2">
    <name type="scientific">Entomophthora muscae</name>
    <dbReference type="NCBI Taxonomy" id="34485"/>
    <lineage>
        <taxon>Eukaryota</taxon>
        <taxon>Fungi</taxon>
        <taxon>Fungi incertae sedis</taxon>
        <taxon>Zoopagomycota</taxon>
        <taxon>Entomophthoromycotina</taxon>
        <taxon>Entomophthoromycetes</taxon>
        <taxon>Entomophthorales</taxon>
        <taxon>Entomophthoraceae</taxon>
        <taxon>Entomophthora</taxon>
    </lineage>
</organism>
<accession>A0ACC2U160</accession>
<protein>
    <submittedName>
        <fullName evidence="1">Uncharacterized protein</fullName>
    </submittedName>
</protein>
<keyword evidence="2" id="KW-1185">Reference proteome</keyword>